<feature type="region of interest" description="Disordered" evidence="1">
    <location>
        <begin position="1"/>
        <end position="20"/>
    </location>
</feature>
<dbReference type="EMBL" id="JAUEPO010000001">
    <property type="protein sequence ID" value="KAK3336989.1"/>
    <property type="molecule type" value="Genomic_DNA"/>
</dbReference>
<protein>
    <submittedName>
        <fullName evidence="2">Glycosyl hydrolase family 71-domain-containing protein</fullName>
    </submittedName>
</protein>
<gene>
    <name evidence="2" type="ORF">B0T19DRAFT_454580</name>
</gene>
<dbReference type="Pfam" id="PF03659">
    <property type="entry name" value="Glyco_hydro_71"/>
    <property type="match status" value="1"/>
</dbReference>
<name>A0AAE0J513_9PEZI</name>
<comment type="caution">
    <text evidence="2">The sequence shown here is derived from an EMBL/GenBank/DDBJ whole genome shotgun (WGS) entry which is preliminary data.</text>
</comment>
<evidence type="ECO:0000256" key="1">
    <source>
        <dbReference type="SAM" id="MobiDB-lite"/>
    </source>
</evidence>
<dbReference type="GO" id="GO:0051118">
    <property type="term" value="F:glucan endo-1,3-alpha-glucosidase activity"/>
    <property type="evidence" value="ECO:0007669"/>
    <property type="project" value="InterPro"/>
</dbReference>
<dbReference type="AlphaFoldDB" id="A0AAE0J513"/>
<accession>A0AAE0J513</accession>
<proteinExistence type="predicted"/>
<keyword evidence="3" id="KW-1185">Reference proteome</keyword>
<organism evidence="2 3">
    <name type="scientific">Cercophora scortea</name>
    <dbReference type="NCBI Taxonomy" id="314031"/>
    <lineage>
        <taxon>Eukaryota</taxon>
        <taxon>Fungi</taxon>
        <taxon>Dikarya</taxon>
        <taxon>Ascomycota</taxon>
        <taxon>Pezizomycotina</taxon>
        <taxon>Sordariomycetes</taxon>
        <taxon>Sordariomycetidae</taxon>
        <taxon>Sordariales</taxon>
        <taxon>Lasiosphaeriaceae</taxon>
        <taxon>Cercophora</taxon>
    </lineage>
</organism>
<reference evidence="2" key="1">
    <citation type="journal article" date="2023" name="Mol. Phylogenet. Evol.">
        <title>Genome-scale phylogeny and comparative genomics of the fungal order Sordariales.</title>
        <authorList>
            <person name="Hensen N."/>
            <person name="Bonometti L."/>
            <person name="Westerberg I."/>
            <person name="Brannstrom I.O."/>
            <person name="Guillou S."/>
            <person name="Cros-Aarteil S."/>
            <person name="Calhoun S."/>
            <person name="Haridas S."/>
            <person name="Kuo A."/>
            <person name="Mondo S."/>
            <person name="Pangilinan J."/>
            <person name="Riley R."/>
            <person name="LaButti K."/>
            <person name="Andreopoulos B."/>
            <person name="Lipzen A."/>
            <person name="Chen C."/>
            <person name="Yan M."/>
            <person name="Daum C."/>
            <person name="Ng V."/>
            <person name="Clum A."/>
            <person name="Steindorff A."/>
            <person name="Ohm R.A."/>
            <person name="Martin F."/>
            <person name="Silar P."/>
            <person name="Natvig D.O."/>
            <person name="Lalanne C."/>
            <person name="Gautier V."/>
            <person name="Ament-Velasquez S.L."/>
            <person name="Kruys A."/>
            <person name="Hutchinson M.I."/>
            <person name="Powell A.J."/>
            <person name="Barry K."/>
            <person name="Miller A.N."/>
            <person name="Grigoriev I.V."/>
            <person name="Debuchy R."/>
            <person name="Gladieux P."/>
            <person name="Hiltunen Thoren M."/>
            <person name="Johannesson H."/>
        </authorList>
    </citation>
    <scope>NUCLEOTIDE SEQUENCE</scope>
    <source>
        <strain evidence="2">SMH4131-1</strain>
    </source>
</reference>
<evidence type="ECO:0000313" key="3">
    <source>
        <dbReference type="Proteomes" id="UP001286456"/>
    </source>
</evidence>
<sequence length="167" mass="19136">MAPSDRRKPSTPGRDFPASPFELLFKSESPAKQSRAASWRVEIDRLTRTARLRNWDPPIGHLDRRATDVEFHPERALAVFVRASPCGILRWPGYGESHYLTSLSSTHYDDGNSKWVNDMPHDGWLDMAKPFLAAYKAGADKVDDFIEDDQTIYWYRPTLKKCAELLP</sequence>
<evidence type="ECO:0000313" key="2">
    <source>
        <dbReference type="EMBL" id="KAK3336989.1"/>
    </source>
</evidence>
<dbReference type="Proteomes" id="UP001286456">
    <property type="component" value="Unassembled WGS sequence"/>
</dbReference>
<reference evidence="2" key="2">
    <citation type="submission" date="2023-06" db="EMBL/GenBank/DDBJ databases">
        <authorList>
            <consortium name="Lawrence Berkeley National Laboratory"/>
            <person name="Haridas S."/>
            <person name="Hensen N."/>
            <person name="Bonometti L."/>
            <person name="Westerberg I."/>
            <person name="Brannstrom I.O."/>
            <person name="Guillou S."/>
            <person name="Cros-Aarteil S."/>
            <person name="Calhoun S."/>
            <person name="Kuo A."/>
            <person name="Mondo S."/>
            <person name="Pangilinan J."/>
            <person name="Riley R."/>
            <person name="Labutti K."/>
            <person name="Andreopoulos B."/>
            <person name="Lipzen A."/>
            <person name="Chen C."/>
            <person name="Yanf M."/>
            <person name="Daum C."/>
            <person name="Ng V."/>
            <person name="Clum A."/>
            <person name="Steindorff A."/>
            <person name="Ohm R."/>
            <person name="Martin F."/>
            <person name="Silar P."/>
            <person name="Natvig D."/>
            <person name="Lalanne C."/>
            <person name="Gautier V."/>
            <person name="Ament-Velasquez S.L."/>
            <person name="Kruys A."/>
            <person name="Hutchinson M.I."/>
            <person name="Powell A.J."/>
            <person name="Barry K."/>
            <person name="Miller A.N."/>
            <person name="Grigoriev I.V."/>
            <person name="Debuchy R."/>
            <person name="Gladieux P."/>
            <person name="Thoren M.H."/>
            <person name="Johannesson H."/>
        </authorList>
    </citation>
    <scope>NUCLEOTIDE SEQUENCE</scope>
    <source>
        <strain evidence="2">SMH4131-1</strain>
    </source>
</reference>
<dbReference type="InterPro" id="IPR005197">
    <property type="entry name" value="Glyco_hydro_71"/>
</dbReference>
<keyword evidence="2" id="KW-0378">Hydrolase</keyword>